<feature type="domain" description="Rubisco LSMT substrate-binding" evidence="6">
    <location>
        <begin position="333"/>
        <end position="480"/>
    </location>
</feature>
<evidence type="ECO:0000259" key="5">
    <source>
        <dbReference type="Pfam" id="PF00856"/>
    </source>
</evidence>
<dbReference type="InterPro" id="IPR015353">
    <property type="entry name" value="Rubisco_LSMT_subst-bd"/>
</dbReference>
<dbReference type="EMBL" id="JAUUTY010000003">
    <property type="protein sequence ID" value="KAK1670325.1"/>
    <property type="molecule type" value="Genomic_DNA"/>
</dbReference>
<name>A0AAD8T6K0_LOLMU</name>
<dbReference type="GO" id="GO:0032259">
    <property type="term" value="P:methylation"/>
    <property type="evidence" value="ECO:0007669"/>
    <property type="project" value="UniProtKB-KW"/>
</dbReference>
<feature type="region of interest" description="Disordered" evidence="4">
    <location>
        <begin position="1"/>
        <end position="67"/>
    </location>
</feature>
<evidence type="ECO:0000256" key="3">
    <source>
        <dbReference type="ARBA" id="ARBA00022691"/>
    </source>
</evidence>
<keyword evidence="1" id="KW-0489">Methyltransferase</keyword>
<dbReference type="Pfam" id="PF09273">
    <property type="entry name" value="Rubis-subs-bind"/>
    <property type="match status" value="1"/>
</dbReference>
<dbReference type="Gene3D" id="3.90.1410.10">
    <property type="entry name" value="set domain protein methyltransferase, domain 1"/>
    <property type="match status" value="1"/>
</dbReference>
<accession>A0AAD8T6K0</accession>
<dbReference type="PANTHER" id="PTHR13271:SF134">
    <property type="entry name" value="OS01G0976450 PROTEIN"/>
    <property type="match status" value="1"/>
</dbReference>
<comment type="caution">
    <text evidence="7">The sequence shown here is derived from an EMBL/GenBank/DDBJ whole genome shotgun (WGS) entry which is preliminary data.</text>
</comment>
<dbReference type="SUPFAM" id="SSF81822">
    <property type="entry name" value="RuBisCo LSMT C-terminal, substrate-binding domain"/>
    <property type="match status" value="1"/>
</dbReference>
<dbReference type="InterPro" id="IPR046341">
    <property type="entry name" value="SET_dom_sf"/>
</dbReference>
<keyword evidence="3" id="KW-0949">S-adenosyl-L-methionine</keyword>
<evidence type="ECO:0000313" key="8">
    <source>
        <dbReference type="Proteomes" id="UP001231189"/>
    </source>
</evidence>
<evidence type="ECO:0000256" key="2">
    <source>
        <dbReference type="ARBA" id="ARBA00022679"/>
    </source>
</evidence>
<evidence type="ECO:0000259" key="6">
    <source>
        <dbReference type="Pfam" id="PF09273"/>
    </source>
</evidence>
<dbReference type="AlphaFoldDB" id="A0AAD8T6K0"/>
<protein>
    <recommendedName>
        <fullName evidence="9">SET domain-containing protein</fullName>
    </recommendedName>
</protein>
<keyword evidence="8" id="KW-1185">Reference proteome</keyword>
<feature type="compositionally biased region" description="Polar residues" evidence="4">
    <location>
        <begin position="36"/>
        <end position="45"/>
    </location>
</feature>
<dbReference type="GO" id="GO:0016279">
    <property type="term" value="F:protein-lysine N-methyltransferase activity"/>
    <property type="evidence" value="ECO:0007669"/>
    <property type="project" value="TreeGrafter"/>
</dbReference>
<evidence type="ECO:0000256" key="4">
    <source>
        <dbReference type="SAM" id="MobiDB-lite"/>
    </source>
</evidence>
<feature type="domain" description="SET" evidence="5">
    <location>
        <begin position="105"/>
        <end position="302"/>
    </location>
</feature>
<dbReference type="InterPro" id="IPR050600">
    <property type="entry name" value="SETD3_SETD6_MTase"/>
</dbReference>
<dbReference type="PANTHER" id="PTHR13271">
    <property type="entry name" value="UNCHARACTERIZED PUTATIVE METHYLTRANSFERASE"/>
    <property type="match status" value="1"/>
</dbReference>
<dbReference type="InterPro" id="IPR036464">
    <property type="entry name" value="Rubisco_LSMT_subst-bd_sf"/>
</dbReference>
<evidence type="ECO:0000313" key="7">
    <source>
        <dbReference type="EMBL" id="KAK1670325.1"/>
    </source>
</evidence>
<organism evidence="7 8">
    <name type="scientific">Lolium multiflorum</name>
    <name type="common">Italian ryegrass</name>
    <name type="synonym">Lolium perenne subsp. multiflorum</name>
    <dbReference type="NCBI Taxonomy" id="4521"/>
    <lineage>
        <taxon>Eukaryota</taxon>
        <taxon>Viridiplantae</taxon>
        <taxon>Streptophyta</taxon>
        <taxon>Embryophyta</taxon>
        <taxon>Tracheophyta</taxon>
        <taxon>Spermatophyta</taxon>
        <taxon>Magnoliopsida</taxon>
        <taxon>Liliopsida</taxon>
        <taxon>Poales</taxon>
        <taxon>Poaceae</taxon>
        <taxon>BOP clade</taxon>
        <taxon>Pooideae</taxon>
        <taxon>Poodae</taxon>
        <taxon>Poeae</taxon>
        <taxon>Poeae Chloroplast Group 2 (Poeae type)</taxon>
        <taxon>Loliodinae</taxon>
        <taxon>Loliinae</taxon>
        <taxon>Lolium</taxon>
    </lineage>
</organism>
<evidence type="ECO:0008006" key="9">
    <source>
        <dbReference type="Google" id="ProtNLM"/>
    </source>
</evidence>
<sequence length="497" mass="55673">MAAGARIGRCSPRRLPAVGPPAPPTCRRPTAAATPKVSNTHLRQGSTRKKHIPTLSASTSSTSPFPDQIARHCQHVEDERFLPWLRSKAAADISSVLRVGTSPLGRSLFASQPIRKGDCMMQVPYNALLTEDKLPEEVCRLLDGAAGDTTKTAVLLMMEQHLGDEAGWAPYVSSLPSRGRMHNMMFWAPNELHMVRNSSVCDETIVHREHLRKQFSIVKPALERFPHLFGEIKLEDFLHASALVSSRAWQTSRGVSLIPFADFLNHDGDSDSILVYDEQKDVSEVIADRDYAVGEQVMIRYGKYSNATLALNFGFTLSRNIYDQALVWIDMPEQDPLYKKKIDIWQKHQTPKSEHICSPGCTKTSFAIKEVKYSGDKGIGVPQILRAFVRVFYATSTEELEEMAMEAAENDGRLARRPLKHAEREVHAHRKLLLHVDNMIQGHSTAIEQLEIVDGTASWNMHPFRKEMAKDILAGELQVLQSAHAWAANYCETVNMS</sequence>
<dbReference type="SUPFAM" id="SSF82199">
    <property type="entry name" value="SET domain"/>
    <property type="match status" value="1"/>
</dbReference>
<reference evidence="7" key="1">
    <citation type="submission" date="2023-07" db="EMBL/GenBank/DDBJ databases">
        <title>A chromosome-level genome assembly of Lolium multiflorum.</title>
        <authorList>
            <person name="Chen Y."/>
            <person name="Copetti D."/>
            <person name="Kolliker R."/>
            <person name="Studer B."/>
        </authorList>
    </citation>
    <scope>NUCLEOTIDE SEQUENCE</scope>
    <source>
        <strain evidence="7">02402/16</strain>
        <tissue evidence="7">Leaf</tissue>
    </source>
</reference>
<dbReference type="Proteomes" id="UP001231189">
    <property type="component" value="Unassembled WGS sequence"/>
</dbReference>
<dbReference type="FunFam" id="3.90.1410.10:FF:000005">
    <property type="entry name" value="Ribulose-1,5 bisphosphate carboxylase/oxygenase large subunit N-methyltransferase, chloroplastic"/>
    <property type="match status" value="1"/>
</dbReference>
<dbReference type="Gene3D" id="3.90.1420.10">
    <property type="entry name" value="Rubisco LSMT, substrate-binding domain"/>
    <property type="match status" value="1"/>
</dbReference>
<dbReference type="InterPro" id="IPR001214">
    <property type="entry name" value="SET_dom"/>
</dbReference>
<dbReference type="Pfam" id="PF00856">
    <property type="entry name" value="SET"/>
    <property type="match status" value="1"/>
</dbReference>
<proteinExistence type="predicted"/>
<gene>
    <name evidence="7" type="ORF">QYE76_058484</name>
</gene>
<evidence type="ECO:0000256" key="1">
    <source>
        <dbReference type="ARBA" id="ARBA00022603"/>
    </source>
</evidence>
<keyword evidence="2" id="KW-0808">Transferase</keyword>
<feature type="compositionally biased region" description="Low complexity" evidence="4">
    <location>
        <begin position="54"/>
        <end position="63"/>
    </location>
</feature>